<gene>
    <name evidence="1" type="ORF">LPLAT_LOCUS9365</name>
</gene>
<dbReference type="Proteomes" id="UP001497644">
    <property type="component" value="Chromosome 4"/>
</dbReference>
<sequence>MEQSRSLPVYADVRSGVTLLTFAEMCTGLGHYKRNRIMSMSIHDNRSVRQSLCRLAERQRLNQLFISARSPFAGRYIDLNDTR</sequence>
<evidence type="ECO:0000313" key="1">
    <source>
        <dbReference type="EMBL" id="CAL1683685.1"/>
    </source>
</evidence>
<dbReference type="EMBL" id="OZ034827">
    <property type="protein sequence ID" value="CAL1683685.1"/>
    <property type="molecule type" value="Genomic_DNA"/>
</dbReference>
<reference evidence="1" key="1">
    <citation type="submission" date="2024-04" db="EMBL/GenBank/DDBJ databases">
        <authorList>
            <consortium name="Molecular Ecology Group"/>
        </authorList>
    </citation>
    <scope>NUCLEOTIDE SEQUENCE</scope>
</reference>
<evidence type="ECO:0000313" key="2">
    <source>
        <dbReference type="Proteomes" id="UP001497644"/>
    </source>
</evidence>
<proteinExistence type="predicted"/>
<keyword evidence="2" id="KW-1185">Reference proteome</keyword>
<dbReference type="AlphaFoldDB" id="A0AAV2NX93"/>
<accession>A0AAV2NX93</accession>
<organism evidence="1 2">
    <name type="scientific">Lasius platythorax</name>
    <dbReference type="NCBI Taxonomy" id="488582"/>
    <lineage>
        <taxon>Eukaryota</taxon>
        <taxon>Metazoa</taxon>
        <taxon>Ecdysozoa</taxon>
        <taxon>Arthropoda</taxon>
        <taxon>Hexapoda</taxon>
        <taxon>Insecta</taxon>
        <taxon>Pterygota</taxon>
        <taxon>Neoptera</taxon>
        <taxon>Endopterygota</taxon>
        <taxon>Hymenoptera</taxon>
        <taxon>Apocrita</taxon>
        <taxon>Aculeata</taxon>
        <taxon>Formicoidea</taxon>
        <taxon>Formicidae</taxon>
        <taxon>Formicinae</taxon>
        <taxon>Lasius</taxon>
        <taxon>Lasius</taxon>
    </lineage>
</organism>
<name>A0AAV2NX93_9HYME</name>
<protein>
    <submittedName>
        <fullName evidence="1">Uncharacterized protein</fullName>
    </submittedName>
</protein>